<keyword evidence="3" id="KW-1185">Reference proteome</keyword>
<gene>
    <name evidence="2" type="ORF">IX84_09215</name>
</gene>
<feature type="transmembrane region" description="Helical" evidence="1">
    <location>
        <begin position="110"/>
        <end position="133"/>
    </location>
</feature>
<dbReference type="RefSeq" id="WP_044218953.1">
    <property type="nucleotide sequence ID" value="NZ_JBKAGJ010000017.1"/>
</dbReference>
<evidence type="ECO:0000256" key="1">
    <source>
        <dbReference type="SAM" id="Phobius"/>
    </source>
</evidence>
<dbReference type="OrthoDB" id="897258at2"/>
<proteinExistence type="predicted"/>
<accession>A0A098SBE7</accession>
<dbReference type="AlphaFoldDB" id="A0A098SBE7"/>
<keyword evidence="1" id="KW-0812">Transmembrane</keyword>
<dbReference type="EMBL" id="JPOS01000019">
    <property type="protein sequence ID" value="KGE88362.1"/>
    <property type="molecule type" value="Genomic_DNA"/>
</dbReference>
<feature type="transmembrane region" description="Helical" evidence="1">
    <location>
        <begin position="33"/>
        <end position="51"/>
    </location>
</feature>
<keyword evidence="1" id="KW-0472">Membrane</keyword>
<reference evidence="2 3" key="1">
    <citation type="journal article" date="2014" name="Int. J. Syst. Evol. Microbiol.">
        <title>Phaeodactylibacter xiamenensis gen. nov., sp. nov., a member of the family Saprospiraceae isolated from the marine alga Phaeodactylum tricornutum.</title>
        <authorList>
            <person name="Chen Z.Jr."/>
            <person name="Lei X."/>
            <person name="Lai Q."/>
            <person name="Li Y."/>
            <person name="Zhang B."/>
            <person name="Zhang J."/>
            <person name="Zhang H."/>
            <person name="Yang L."/>
            <person name="Zheng W."/>
            <person name="Tian Y."/>
            <person name="Yu Z."/>
            <person name="Xu H.Jr."/>
            <person name="Zheng T."/>
        </authorList>
    </citation>
    <scope>NUCLEOTIDE SEQUENCE [LARGE SCALE GENOMIC DNA]</scope>
    <source>
        <strain evidence="2 3">KD52</strain>
    </source>
</reference>
<evidence type="ECO:0000313" key="2">
    <source>
        <dbReference type="EMBL" id="KGE88362.1"/>
    </source>
</evidence>
<protein>
    <submittedName>
        <fullName evidence="2">Uncharacterized protein</fullName>
    </submittedName>
</protein>
<dbReference type="Proteomes" id="UP000029736">
    <property type="component" value="Unassembled WGS sequence"/>
</dbReference>
<dbReference type="STRING" id="1524460.IX84_09215"/>
<organism evidence="2 3">
    <name type="scientific">Phaeodactylibacter xiamenensis</name>
    <dbReference type="NCBI Taxonomy" id="1524460"/>
    <lineage>
        <taxon>Bacteria</taxon>
        <taxon>Pseudomonadati</taxon>
        <taxon>Bacteroidota</taxon>
        <taxon>Saprospiria</taxon>
        <taxon>Saprospirales</taxon>
        <taxon>Haliscomenobacteraceae</taxon>
        <taxon>Phaeodactylibacter</taxon>
    </lineage>
</organism>
<keyword evidence="1" id="KW-1133">Transmembrane helix</keyword>
<name>A0A098SBE7_9BACT</name>
<sequence>MGFYSLAFALTIAFLLSLLFTRLTKSPGPWNSFWALFAVLSLAIWVASIWVTPIGPLWYGVAWIDLLVVGLLIVLLFGAVGEANQRQLSKGNTMQQQTDPDIPKQDTTAIALFGVFFWLFVGSLVVLAIFGIASWG</sequence>
<evidence type="ECO:0000313" key="3">
    <source>
        <dbReference type="Proteomes" id="UP000029736"/>
    </source>
</evidence>
<comment type="caution">
    <text evidence="2">The sequence shown here is derived from an EMBL/GenBank/DDBJ whole genome shotgun (WGS) entry which is preliminary data.</text>
</comment>
<feature type="transmembrane region" description="Helical" evidence="1">
    <location>
        <begin position="57"/>
        <end position="80"/>
    </location>
</feature>
<feature type="transmembrane region" description="Helical" evidence="1">
    <location>
        <begin position="6"/>
        <end position="21"/>
    </location>
</feature>